<gene>
    <name evidence="1" type="ORF">F511_27871</name>
</gene>
<accession>A0A2Z7AWU1</accession>
<dbReference type="EMBL" id="KV011834">
    <property type="protein sequence ID" value="KZV25808.1"/>
    <property type="molecule type" value="Genomic_DNA"/>
</dbReference>
<reference evidence="1 2" key="1">
    <citation type="journal article" date="2015" name="Proc. Natl. Acad. Sci. U.S.A.">
        <title>The resurrection genome of Boea hygrometrica: A blueprint for survival of dehydration.</title>
        <authorList>
            <person name="Xiao L."/>
            <person name="Yang G."/>
            <person name="Zhang L."/>
            <person name="Yang X."/>
            <person name="Zhao S."/>
            <person name="Ji Z."/>
            <person name="Zhou Q."/>
            <person name="Hu M."/>
            <person name="Wang Y."/>
            <person name="Chen M."/>
            <person name="Xu Y."/>
            <person name="Jin H."/>
            <person name="Xiao X."/>
            <person name="Hu G."/>
            <person name="Bao F."/>
            <person name="Hu Y."/>
            <person name="Wan P."/>
            <person name="Li L."/>
            <person name="Deng X."/>
            <person name="Kuang T."/>
            <person name="Xiang C."/>
            <person name="Zhu J.K."/>
            <person name="Oliver M.J."/>
            <person name="He Y."/>
        </authorList>
    </citation>
    <scope>NUCLEOTIDE SEQUENCE [LARGE SCALE GENOMIC DNA]</scope>
    <source>
        <strain evidence="2">cv. XS01</strain>
    </source>
</reference>
<dbReference type="AlphaFoldDB" id="A0A2Z7AWU1"/>
<sequence length="96" mass="10608">MLISFCVNVNKSDVDEKRNLESVMMTSAFLLEEAVISNDDVSIADGEEVVISNYDVSYISRQLDGSVMMISVVMSSQSAVDKRSPRDGVIRSAKKR</sequence>
<proteinExistence type="predicted"/>
<evidence type="ECO:0000313" key="2">
    <source>
        <dbReference type="Proteomes" id="UP000250235"/>
    </source>
</evidence>
<organism evidence="1 2">
    <name type="scientific">Dorcoceras hygrometricum</name>
    <dbReference type="NCBI Taxonomy" id="472368"/>
    <lineage>
        <taxon>Eukaryota</taxon>
        <taxon>Viridiplantae</taxon>
        <taxon>Streptophyta</taxon>
        <taxon>Embryophyta</taxon>
        <taxon>Tracheophyta</taxon>
        <taxon>Spermatophyta</taxon>
        <taxon>Magnoliopsida</taxon>
        <taxon>eudicotyledons</taxon>
        <taxon>Gunneridae</taxon>
        <taxon>Pentapetalae</taxon>
        <taxon>asterids</taxon>
        <taxon>lamiids</taxon>
        <taxon>Lamiales</taxon>
        <taxon>Gesneriaceae</taxon>
        <taxon>Didymocarpoideae</taxon>
        <taxon>Trichosporeae</taxon>
        <taxon>Loxocarpinae</taxon>
        <taxon>Dorcoceras</taxon>
    </lineage>
</organism>
<protein>
    <submittedName>
        <fullName evidence="1">Uncharacterized protein</fullName>
    </submittedName>
</protein>
<dbReference type="Proteomes" id="UP000250235">
    <property type="component" value="Unassembled WGS sequence"/>
</dbReference>
<name>A0A2Z7AWU1_9LAMI</name>
<evidence type="ECO:0000313" key="1">
    <source>
        <dbReference type="EMBL" id="KZV25808.1"/>
    </source>
</evidence>
<keyword evidence="2" id="KW-1185">Reference proteome</keyword>